<evidence type="ECO:0000313" key="4">
    <source>
        <dbReference type="Proteomes" id="UP000250235"/>
    </source>
</evidence>
<dbReference type="EMBL" id="KQ989013">
    <property type="protein sequence ID" value="KZV55105.1"/>
    <property type="molecule type" value="Genomic_DNA"/>
</dbReference>
<feature type="region of interest" description="Disordered" evidence="2">
    <location>
        <begin position="1"/>
        <end position="79"/>
    </location>
</feature>
<reference evidence="3 4" key="1">
    <citation type="journal article" date="2015" name="Proc. Natl. Acad. Sci. U.S.A.">
        <title>The resurrection genome of Boea hygrometrica: A blueprint for survival of dehydration.</title>
        <authorList>
            <person name="Xiao L."/>
            <person name="Yang G."/>
            <person name="Zhang L."/>
            <person name="Yang X."/>
            <person name="Zhao S."/>
            <person name="Ji Z."/>
            <person name="Zhou Q."/>
            <person name="Hu M."/>
            <person name="Wang Y."/>
            <person name="Chen M."/>
            <person name="Xu Y."/>
            <person name="Jin H."/>
            <person name="Xiao X."/>
            <person name="Hu G."/>
            <person name="Bao F."/>
            <person name="Hu Y."/>
            <person name="Wan P."/>
            <person name="Li L."/>
            <person name="Deng X."/>
            <person name="Kuang T."/>
            <person name="Xiang C."/>
            <person name="Zhu J.K."/>
            <person name="Oliver M.J."/>
            <person name="He Y."/>
        </authorList>
    </citation>
    <scope>NUCLEOTIDE SEQUENCE [LARGE SCALE GENOMIC DNA]</scope>
    <source>
        <strain evidence="4">cv. XS01</strain>
    </source>
</reference>
<dbReference type="Proteomes" id="UP000250235">
    <property type="component" value="Unassembled WGS sequence"/>
</dbReference>
<feature type="compositionally biased region" description="Basic and acidic residues" evidence="2">
    <location>
        <begin position="1"/>
        <end position="17"/>
    </location>
</feature>
<feature type="compositionally biased region" description="Basic and acidic residues" evidence="2">
    <location>
        <begin position="61"/>
        <end position="75"/>
    </location>
</feature>
<name>A0A2Z7D6R3_9LAMI</name>
<keyword evidence="4" id="KW-1185">Reference proteome</keyword>
<protein>
    <submittedName>
        <fullName evidence="3">Uncharacterized protein</fullName>
    </submittedName>
</protein>
<proteinExistence type="predicted"/>
<feature type="coiled-coil region" evidence="1">
    <location>
        <begin position="145"/>
        <end position="204"/>
    </location>
</feature>
<sequence length="238" mass="26820">MGKAEMMRTMREKKSKAEGSSGEAVPFSLARGKRKVLPAGDEHPRKRSGKSPAREVPMVGEEPHASTKELPEERPALSPQSLSAIVPDKDLDFVMKTPDAEVIEAASLHFLQALVWSGEVLNRLCRAHYEVVLNRRSMDGVLSRHDQLMKQFEDLCKQKDEEKQQHLLELEAPRALVQSSAVEIQRLKKEVNMLKEEVKTAGKLEKEKFLKSPEFESLCVDKACAYFEQGFNGCLAQF</sequence>
<accession>A0A2Z7D6R3</accession>
<evidence type="ECO:0000313" key="3">
    <source>
        <dbReference type="EMBL" id="KZV55105.1"/>
    </source>
</evidence>
<gene>
    <name evidence="3" type="ORF">F511_07491</name>
</gene>
<evidence type="ECO:0000256" key="1">
    <source>
        <dbReference type="SAM" id="Coils"/>
    </source>
</evidence>
<dbReference type="AlphaFoldDB" id="A0A2Z7D6R3"/>
<organism evidence="3 4">
    <name type="scientific">Dorcoceras hygrometricum</name>
    <dbReference type="NCBI Taxonomy" id="472368"/>
    <lineage>
        <taxon>Eukaryota</taxon>
        <taxon>Viridiplantae</taxon>
        <taxon>Streptophyta</taxon>
        <taxon>Embryophyta</taxon>
        <taxon>Tracheophyta</taxon>
        <taxon>Spermatophyta</taxon>
        <taxon>Magnoliopsida</taxon>
        <taxon>eudicotyledons</taxon>
        <taxon>Gunneridae</taxon>
        <taxon>Pentapetalae</taxon>
        <taxon>asterids</taxon>
        <taxon>lamiids</taxon>
        <taxon>Lamiales</taxon>
        <taxon>Gesneriaceae</taxon>
        <taxon>Didymocarpoideae</taxon>
        <taxon>Trichosporeae</taxon>
        <taxon>Loxocarpinae</taxon>
        <taxon>Dorcoceras</taxon>
    </lineage>
</organism>
<evidence type="ECO:0000256" key="2">
    <source>
        <dbReference type="SAM" id="MobiDB-lite"/>
    </source>
</evidence>
<keyword evidence="1" id="KW-0175">Coiled coil</keyword>